<evidence type="ECO:0000313" key="1">
    <source>
        <dbReference type="EMBL" id="EUA87528.1"/>
    </source>
</evidence>
<gene>
    <name evidence="1" type="ORF">I551_5960</name>
</gene>
<accession>A0ABP3A7Z0</accession>
<evidence type="ECO:0000313" key="2">
    <source>
        <dbReference type="Proteomes" id="UP000020681"/>
    </source>
</evidence>
<reference evidence="1 2" key="1">
    <citation type="submission" date="2014-01" db="EMBL/GenBank/DDBJ databases">
        <authorList>
            <person name="Dobos K."/>
            <person name="Lenaerts A."/>
            <person name="Ordway D."/>
            <person name="DeGroote M.A."/>
            <person name="Parker T."/>
            <person name="Sizemore C."/>
            <person name="Tallon L.J."/>
            <person name="Sadzewicz L.K."/>
            <person name="Sengamalay N."/>
            <person name="Fraser C.M."/>
            <person name="Hine E."/>
            <person name="Shefchek K.A."/>
            <person name="Das S.P."/>
            <person name="Tettelin H."/>
        </authorList>
    </citation>
    <scope>NUCLEOTIDE SEQUENCE [LARGE SCALE GENOMIC DNA]</scope>
    <source>
        <strain evidence="1 2">Harvey</strain>
    </source>
</reference>
<organism evidence="1 2">
    <name type="scientific">Mycobacterium ulcerans str. Harvey</name>
    <dbReference type="NCBI Taxonomy" id="1299332"/>
    <lineage>
        <taxon>Bacteria</taxon>
        <taxon>Bacillati</taxon>
        <taxon>Actinomycetota</taxon>
        <taxon>Actinomycetes</taxon>
        <taxon>Mycobacteriales</taxon>
        <taxon>Mycobacteriaceae</taxon>
        <taxon>Mycobacterium</taxon>
        <taxon>Mycobacterium ulcerans group</taxon>
    </lineage>
</organism>
<dbReference type="EMBL" id="JAOL01000160">
    <property type="protein sequence ID" value="EUA87528.1"/>
    <property type="molecule type" value="Genomic_DNA"/>
</dbReference>
<dbReference type="Proteomes" id="UP000020681">
    <property type="component" value="Unassembled WGS sequence"/>
</dbReference>
<keyword evidence="2" id="KW-1185">Reference proteome</keyword>
<proteinExistence type="predicted"/>
<sequence length="61" mass="6678">MQDVLGSIELPGQPHILRLDGDPAFAFDIHPVQVLGPHRALVNDPVNCSIRSASVDFPWSM</sequence>
<comment type="caution">
    <text evidence="1">The sequence shown here is derived from an EMBL/GenBank/DDBJ whole genome shotgun (WGS) entry which is preliminary data.</text>
</comment>
<protein>
    <submittedName>
        <fullName evidence="1">Uncharacterized protein</fullName>
    </submittedName>
</protein>
<name>A0ABP3A7Z0_MYCUL</name>